<dbReference type="Proteomes" id="UP000037136">
    <property type="component" value="Unassembled WGS sequence"/>
</dbReference>
<proteinExistence type="predicted"/>
<reference evidence="1 2" key="2">
    <citation type="journal article" date="2017" name="Sci. Rep.">
        <title>Ant-infecting Ophiocordyceps genomes reveal a high diversity of potential behavioral manipulation genes and a possible major role for enterotoxins.</title>
        <authorList>
            <person name="de Bekker C."/>
            <person name="Ohm R.A."/>
            <person name="Evans H.C."/>
            <person name="Brachmann A."/>
            <person name="Hughes D.P."/>
        </authorList>
    </citation>
    <scope>NUCLEOTIDE SEQUENCE [LARGE SCALE GENOMIC DNA]</scope>
    <source>
        <strain evidence="1 2">SC16a</strain>
    </source>
</reference>
<sequence>MRTPAAILPRRHKTVPWRIARVPFSSSSRITSLAITLSHLSRTSLSHEPESSEFPLLRLDVASSSFSFMYYFSPLPTIEHNASFSSCDISSSLLNCIQ</sequence>
<evidence type="ECO:0000313" key="1">
    <source>
        <dbReference type="EMBL" id="PFH63057.1"/>
    </source>
</evidence>
<comment type="caution">
    <text evidence="1">The sequence shown here is derived from an EMBL/GenBank/DDBJ whole genome shotgun (WGS) entry which is preliminary data.</text>
</comment>
<organism evidence="1 2">
    <name type="scientific">Ophiocordyceps unilateralis</name>
    <name type="common">Zombie-ant fungus</name>
    <name type="synonym">Torrubia unilateralis</name>
    <dbReference type="NCBI Taxonomy" id="268505"/>
    <lineage>
        <taxon>Eukaryota</taxon>
        <taxon>Fungi</taxon>
        <taxon>Dikarya</taxon>
        <taxon>Ascomycota</taxon>
        <taxon>Pezizomycotina</taxon>
        <taxon>Sordariomycetes</taxon>
        <taxon>Hypocreomycetidae</taxon>
        <taxon>Hypocreales</taxon>
        <taxon>Ophiocordycipitaceae</taxon>
        <taxon>Ophiocordyceps</taxon>
    </lineage>
</organism>
<accession>A0A2A9PRN5</accession>
<protein>
    <submittedName>
        <fullName evidence="1">Uncharacterized protein</fullName>
    </submittedName>
</protein>
<evidence type="ECO:0000313" key="2">
    <source>
        <dbReference type="Proteomes" id="UP000037136"/>
    </source>
</evidence>
<dbReference type="EMBL" id="LAZP02000010">
    <property type="protein sequence ID" value="PFH63057.1"/>
    <property type="molecule type" value="Genomic_DNA"/>
</dbReference>
<keyword evidence="2" id="KW-1185">Reference proteome</keyword>
<dbReference type="AlphaFoldDB" id="A0A2A9PRN5"/>
<reference evidence="1 2" key="1">
    <citation type="journal article" date="2015" name="BMC Genomics">
        <title>Gene expression during zombie ant biting behavior reflects the complexity underlying fungal parasitic behavioral manipulation.</title>
        <authorList>
            <person name="de Bekker C."/>
            <person name="Ohm R.A."/>
            <person name="Loreto R.G."/>
            <person name="Sebastian A."/>
            <person name="Albert I."/>
            <person name="Merrow M."/>
            <person name="Brachmann A."/>
            <person name="Hughes D.P."/>
        </authorList>
    </citation>
    <scope>NUCLEOTIDE SEQUENCE [LARGE SCALE GENOMIC DNA]</scope>
    <source>
        <strain evidence="1 2">SC16a</strain>
    </source>
</reference>
<name>A0A2A9PRN5_OPHUN</name>
<gene>
    <name evidence="1" type="ORF">XA68_10098</name>
</gene>